<dbReference type="Pfam" id="PF00067">
    <property type="entry name" value="p450"/>
    <property type="match status" value="1"/>
</dbReference>
<keyword evidence="4" id="KW-0479">Metal-binding</keyword>
<comment type="cofactor">
    <cofactor evidence="1">
        <name>heme</name>
        <dbReference type="ChEBI" id="CHEBI:30413"/>
    </cofactor>
</comment>
<dbReference type="Gene3D" id="1.10.630.10">
    <property type="entry name" value="Cytochrome P450"/>
    <property type="match status" value="1"/>
</dbReference>
<evidence type="ECO:0000256" key="6">
    <source>
        <dbReference type="SAM" id="MobiDB-lite"/>
    </source>
</evidence>
<dbReference type="EMBL" id="JADGIZ020000076">
    <property type="protein sequence ID" value="KAL2912122.1"/>
    <property type="molecule type" value="Genomic_DNA"/>
</dbReference>
<evidence type="ECO:0000256" key="5">
    <source>
        <dbReference type="ARBA" id="ARBA00023004"/>
    </source>
</evidence>
<accession>A0ABR4MXY1</accession>
<evidence type="ECO:0000256" key="2">
    <source>
        <dbReference type="ARBA" id="ARBA00010617"/>
    </source>
</evidence>
<evidence type="ECO:0008006" key="10">
    <source>
        <dbReference type="Google" id="ProtNLM"/>
    </source>
</evidence>
<evidence type="ECO:0000256" key="4">
    <source>
        <dbReference type="ARBA" id="ARBA00022723"/>
    </source>
</evidence>
<comment type="similarity">
    <text evidence="2">Belongs to the cytochrome P450 family.</text>
</comment>
<comment type="caution">
    <text evidence="8">The sequence shown here is derived from an EMBL/GenBank/DDBJ whole genome shotgun (WGS) entry which is preliminary data.</text>
</comment>
<sequence length="560" mass="62019">MPDLGPEFARAVRSMPKGVFKEDEKGIHVDFMDLFRKQPQVAGPGEIMELANIIASNDDPVSLALFWGAVLLIGVPLILGMIMIMFGLHRKPKNLVPATSSILPFGVTLWYSRDPLGLVLAQTKKHLRGFTIPIGFTEFTVFGGLKGQKEIAALPEEKASYAHGFKVFHENVLVSGGLKKFHDEFLRAVMTRPEILAKVYEAAPRILRARLENVKVDEPVDLFQLSGDIAARILLFLAIGERLYDENDDDIIPSILAADRAAMTPSQWYLRSWSPTANAGRIACRNLGIVVVEELELIKEKPISDPHLDLLHILHEASPKLSAEGLVSHINLFVFGNFSDLANTVAWTLYHLIKDPSLKQRTVVELKQQGLVPLPESLSHDVLVAKRLPILTSVVKEVGRLYSPLFQTTGLLKKQSINNYDVYFCDIVATSPASITLSEKFYDNPTEFDPSRFLDAEAIEKLVASKKYVQFHNAKHAWFDPVVAETVIKAVILPVLVAQYDIRFVDSKLTLKPSYHFSMSTPSVATPALVTLLDASKAAEASSAAHSPKTSSKKTPKKSK</sequence>
<keyword evidence="9" id="KW-1185">Reference proteome</keyword>
<dbReference type="PANTHER" id="PTHR24304:SF2">
    <property type="entry name" value="24-HYDROXYCHOLESTEROL 7-ALPHA-HYDROXYLASE"/>
    <property type="match status" value="1"/>
</dbReference>
<reference evidence="8 9" key="1">
    <citation type="submission" date="2023-09" db="EMBL/GenBank/DDBJ databases">
        <title>Pangenome analysis of Batrachochytrium dendrobatidis and related Chytrids.</title>
        <authorList>
            <person name="Yacoub M.N."/>
            <person name="Stajich J.E."/>
            <person name="James T.Y."/>
        </authorList>
    </citation>
    <scope>NUCLEOTIDE SEQUENCE [LARGE SCALE GENOMIC DNA]</scope>
    <source>
        <strain evidence="8 9">JEL0888</strain>
    </source>
</reference>
<feature type="transmembrane region" description="Helical" evidence="7">
    <location>
        <begin position="65"/>
        <end position="88"/>
    </location>
</feature>
<keyword evidence="7" id="KW-1133">Transmembrane helix</keyword>
<protein>
    <recommendedName>
        <fullName evidence="10">Cytochrome P450</fullName>
    </recommendedName>
</protein>
<dbReference type="InterPro" id="IPR036396">
    <property type="entry name" value="Cyt_P450_sf"/>
</dbReference>
<proteinExistence type="inferred from homology"/>
<feature type="compositionally biased region" description="Low complexity" evidence="6">
    <location>
        <begin position="539"/>
        <end position="550"/>
    </location>
</feature>
<dbReference type="InterPro" id="IPR050529">
    <property type="entry name" value="CYP450_sterol_14alpha_dmase"/>
</dbReference>
<name>A0ABR4MXY1_9FUNG</name>
<evidence type="ECO:0000256" key="7">
    <source>
        <dbReference type="SAM" id="Phobius"/>
    </source>
</evidence>
<dbReference type="Proteomes" id="UP001527925">
    <property type="component" value="Unassembled WGS sequence"/>
</dbReference>
<evidence type="ECO:0000256" key="1">
    <source>
        <dbReference type="ARBA" id="ARBA00001971"/>
    </source>
</evidence>
<dbReference type="PRINTS" id="PR00465">
    <property type="entry name" value="EP450IV"/>
</dbReference>
<keyword evidence="7" id="KW-0472">Membrane</keyword>
<feature type="region of interest" description="Disordered" evidence="6">
    <location>
        <begin position="539"/>
        <end position="560"/>
    </location>
</feature>
<organism evidence="8 9">
    <name type="scientific">Polyrhizophydium stewartii</name>
    <dbReference type="NCBI Taxonomy" id="2732419"/>
    <lineage>
        <taxon>Eukaryota</taxon>
        <taxon>Fungi</taxon>
        <taxon>Fungi incertae sedis</taxon>
        <taxon>Chytridiomycota</taxon>
        <taxon>Chytridiomycota incertae sedis</taxon>
        <taxon>Chytridiomycetes</taxon>
        <taxon>Rhizophydiales</taxon>
        <taxon>Rhizophydiales incertae sedis</taxon>
        <taxon>Polyrhizophydium</taxon>
    </lineage>
</organism>
<dbReference type="InterPro" id="IPR002403">
    <property type="entry name" value="Cyt_P450_E_grp-IV"/>
</dbReference>
<evidence type="ECO:0000313" key="8">
    <source>
        <dbReference type="EMBL" id="KAL2912122.1"/>
    </source>
</evidence>
<feature type="compositionally biased region" description="Basic residues" evidence="6">
    <location>
        <begin position="551"/>
        <end position="560"/>
    </location>
</feature>
<keyword evidence="5" id="KW-0408">Iron</keyword>
<evidence type="ECO:0000256" key="3">
    <source>
        <dbReference type="ARBA" id="ARBA00022617"/>
    </source>
</evidence>
<feature type="transmembrane region" description="Helical" evidence="7">
    <location>
        <begin position="95"/>
        <end position="112"/>
    </location>
</feature>
<gene>
    <name evidence="8" type="ORF">HK105_208398</name>
</gene>
<evidence type="ECO:0000313" key="9">
    <source>
        <dbReference type="Proteomes" id="UP001527925"/>
    </source>
</evidence>
<dbReference type="SUPFAM" id="SSF48264">
    <property type="entry name" value="Cytochrome P450"/>
    <property type="match status" value="1"/>
</dbReference>
<dbReference type="PANTHER" id="PTHR24304">
    <property type="entry name" value="CYTOCHROME P450 FAMILY 7"/>
    <property type="match status" value="1"/>
</dbReference>
<dbReference type="InterPro" id="IPR001128">
    <property type="entry name" value="Cyt_P450"/>
</dbReference>
<keyword evidence="3" id="KW-0349">Heme</keyword>
<keyword evidence="7" id="KW-0812">Transmembrane</keyword>